<evidence type="ECO:0000256" key="1">
    <source>
        <dbReference type="ARBA" id="ARBA00022723"/>
    </source>
</evidence>
<dbReference type="Pfam" id="PF00206">
    <property type="entry name" value="Lyase_1"/>
    <property type="match status" value="1"/>
</dbReference>
<dbReference type="SMART" id="SM00906">
    <property type="entry name" value="Fungal_trans"/>
    <property type="match status" value="1"/>
</dbReference>
<dbReference type="PANTHER" id="PTHR43172:SF2">
    <property type="entry name" value="ADENYLOSUCCINATE LYASE C-TERMINAL DOMAIN-CONTAINING PROTEIN"/>
    <property type="match status" value="1"/>
</dbReference>
<dbReference type="SMART" id="SM00066">
    <property type="entry name" value="GAL4"/>
    <property type="match status" value="1"/>
</dbReference>
<dbReference type="Gene3D" id="1.10.40.30">
    <property type="entry name" value="Fumarase/aspartase (C-terminal domain)"/>
    <property type="match status" value="1"/>
</dbReference>
<dbReference type="CDD" id="cd12148">
    <property type="entry name" value="fungal_TF_MHR"/>
    <property type="match status" value="1"/>
</dbReference>
<keyword evidence="6" id="KW-0413">Isomerase</keyword>
<dbReference type="CDD" id="cd00067">
    <property type="entry name" value="GAL4"/>
    <property type="match status" value="1"/>
</dbReference>
<dbReference type="PRINTS" id="PR00149">
    <property type="entry name" value="FUMRATELYASE"/>
</dbReference>
<dbReference type="SMART" id="SM00998">
    <property type="entry name" value="ADSL_C"/>
    <property type="match status" value="1"/>
</dbReference>
<evidence type="ECO:0000313" key="6">
    <source>
        <dbReference type="EMBL" id="ELA38288.1"/>
    </source>
</evidence>
<comment type="similarity">
    <text evidence="3">Belongs to the class-II fumarase/aspartase family.</text>
</comment>
<dbReference type="Gene3D" id="1.20.200.10">
    <property type="entry name" value="Fumarase/aspartase (Central domain)"/>
    <property type="match status" value="1"/>
</dbReference>
<reference evidence="6" key="1">
    <citation type="submission" date="2012-08" db="EMBL/GenBank/DDBJ databases">
        <title>Genome analysis of Colletotrichum orbiculare and Colletotrichum fructicola.</title>
        <authorList>
            <person name="Gan P.H.P."/>
            <person name="Ikeda K."/>
            <person name="Irieda H."/>
            <person name="Narusaka M."/>
            <person name="O'Connell R.J."/>
            <person name="Narusaka Y."/>
            <person name="Takano Y."/>
            <person name="Kubo Y."/>
            <person name="Shirasu K."/>
        </authorList>
    </citation>
    <scope>NUCLEOTIDE SEQUENCE</scope>
    <source>
        <strain evidence="6">Nara gc5</strain>
    </source>
</reference>
<dbReference type="GO" id="GO:0000981">
    <property type="term" value="F:DNA-binding transcription factor activity, RNA polymerase II-specific"/>
    <property type="evidence" value="ECO:0007669"/>
    <property type="project" value="InterPro"/>
</dbReference>
<dbReference type="EMBL" id="KB020251">
    <property type="protein sequence ID" value="ELA38288.1"/>
    <property type="molecule type" value="Genomic_DNA"/>
</dbReference>
<dbReference type="InterPro" id="IPR022761">
    <property type="entry name" value="Fumarate_lyase_N"/>
</dbReference>
<gene>
    <name evidence="6" type="ORF">CGGC5_2685</name>
</gene>
<dbReference type="GO" id="GO:0006351">
    <property type="term" value="P:DNA-templated transcription"/>
    <property type="evidence" value="ECO:0007669"/>
    <property type="project" value="InterPro"/>
</dbReference>
<name>L2GJQ6_COLFN</name>
<sequence>MSAATVFDSTLFGNIFGIEEARQAFSERSYVANLIKAECALAEAEEAEGIVPSGTATVLREHCDVSKIDWQLLAARTEIVGYPVLPLVEQMSKWVPEETSGYIHWGATTQDIMDLASVLQMKHGLEIVERLLRKVTSTLENMSAAYRDCAVWLAGFRRHVKRLEQIKESCLLVQFGGAAGTLASLGTSDSGIRVRKRLATILELQDPVITWHVARDTVAEIINYLALVGGSLGKIALDLIVMSSNELNEVAEPYVPHRGASSTMPQKRNPISSEVILAQSKILRAQAGLVLDGMVSDFERASGPWHLEWAAIPTAFISIVGSLHQAEFALSGLQVNKDAMLANLKSTRGLIVAEAVMMDLAKYTGRQEAHEIVYKACVEAHENSISLQEALEKSSQVTAHLASTDLSKLCDPTKYLGCCQLMLDELLGQKTVQVNGNGNATNGTHYLVLTFGRLALHLTPPVFIYTDDVDGAGSMNGQETPGGAQSGQVCDRCRRRKIRCYGDGEKCTPCTVGGVACVVSTKLKRNRKRKSYYENEVVDERRSGSAPVRTPDSAAGVVDSALNPTEPSQSRMVGQSQSSVLVSKASDRSTSTWPRRADLVSIARSRQGPEPVIGHMGRLVSNDDQIAMFAGSSTGVHFISQAEQQLQMLRIHTDTFPSSVYSLYLHNIWGNPPKDSEAHLIGAMVAQFPRNAADILEATIDRWTPLYPIVHKHSTLEAFHRLRDDPENCDLSILHQVLGLLALGTLGLPGTCTQAHEHFLCLSEKYYHMSATLTSKLHERPSLPTLQGLEIAQIYLQLSSRYSVASQLGGMATRMAQNLGLHRHSQRFKFDPLETELRRRVWWCQYSLDAFSSAYHGMPRLIRDQDVDADLPSRVDHDQVSRESVAFPLPGERSQVDTALCMFKLAVIVGEALEKLYTTTRRRGGVAKITQLQAELTMWERMLATEKLTDADDDGGDLLPAVNIDTFEVAFLRAAFCNATVHIHRPALAFTTSDPQFSVSLIACGRASAELIRLFAIGIGDETTPRRLDAVTIAHLYPNGMHMLWQAGLTILFARWKGQPITTDEEDEDLVRTCATTLRHLRADDANGYITQCADVLDMLQTKTFSSKEAQPPVLDQLQWNVWDWPMASALELANTLDAMPLDLQFEPGLGL</sequence>
<dbReference type="Pfam" id="PF04082">
    <property type="entry name" value="Fungal_trans"/>
    <property type="match status" value="1"/>
</dbReference>
<dbReference type="STRING" id="1213859.L2GJQ6"/>
<feature type="compositionally biased region" description="Polar residues" evidence="4">
    <location>
        <begin position="562"/>
        <end position="578"/>
    </location>
</feature>
<evidence type="ECO:0000256" key="3">
    <source>
        <dbReference type="ARBA" id="ARBA00034772"/>
    </source>
</evidence>
<dbReference type="InterPro" id="IPR008948">
    <property type="entry name" value="L-Aspartase-like"/>
</dbReference>
<keyword evidence="1" id="KW-0479">Metal-binding</keyword>
<dbReference type="GO" id="GO:0003677">
    <property type="term" value="F:DNA binding"/>
    <property type="evidence" value="ECO:0007669"/>
    <property type="project" value="InterPro"/>
</dbReference>
<dbReference type="InterPro" id="IPR024083">
    <property type="entry name" value="Fumarase/histidase_N"/>
</dbReference>
<dbReference type="InterPro" id="IPR036864">
    <property type="entry name" value="Zn2-C6_fun-type_DNA-bd_sf"/>
</dbReference>
<dbReference type="GO" id="GO:0008270">
    <property type="term" value="F:zinc ion binding"/>
    <property type="evidence" value="ECO:0007669"/>
    <property type="project" value="InterPro"/>
</dbReference>
<dbReference type="InterPro" id="IPR000362">
    <property type="entry name" value="Fumarate_lyase_fam"/>
</dbReference>
<dbReference type="InterPro" id="IPR007219">
    <property type="entry name" value="XnlR_reg_dom"/>
</dbReference>
<feature type="domain" description="Zn(2)-C6 fungal-type" evidence="5">
    <location>
        <begin position="489"/>
        <end position="519"/>
    </location>
</feature>
<dbReference type="SUPFAM" id="SSF48557">
    <property type="entry name" value="L-aspartase-like"/>
    <property type="match status" value="1"/>
</dbReference>
<dbReference type="InterPro" id="IPR019468">
    <property type="entry name" value="AdenyloSucc_lyase_C"/>
</dbReference>
<evidence type="ECO:0000259" key="5">
    <source>
        <dbReference type="PROSITE" id="PS50048"/>
    </source>
</evidence>
<evidence type="ECO:0000256" key="4">
    <source>
        <dbReference type="SAM" id="MobiDB-lite"/>
    </source>
</evidence>
<feature type="region of interest" description="Disordered" evidence="4">
    <location>
        <begin position="541"/>
        <end position="578"/>
    </location>
</feature>
<dbReference type="HOGENOM" id="CLU_276342_0_0_1"/>
<dbReference type="PROSITE" id="PS50048">
    <property type="entry name" value="ZN2_CY6_FUNGAL_2"/>
    <property type="match status" value="1"/>
</dbReference>
<dbReference type="Pfam" id="PF00172">
    <property type="entry name" value="Zn_clus"/>
    <property type="match status" value="1"/>
</dbReference>
<evidence type="ECO:0000256" key="2">
    <source>
        <dbReference type="ARBA" id="ARBA00023242"/>
    </source>
</evidence>
<dbReference type="Gene3D" id="1.10.275.10">
    <property type="entry name" value="Fumarase/aspartase (N-terminal domain)"/>
    <property type="match status" value="1"/>
</dbReference>
<protein>
    <submittedName>
        <fullName evidence="6">3-carboxy-muconate cycloisomerase</fullName>
    </submittedName>
</protein>
<dbReference type="InterPro" id="IPR001138">
    <property type="entry name" value="Zn2Cys6_DnaBD"/>
</dbReference>
<dbReference type="Gene3D" id="4.10.240.10">
    <property type="entry name" value="Zn(2)-C6 fungal-type DNA-binding domain"/>
    <property type="match status" value="1"/>
</dbReference>
<dbReference type="Pfam" id="PF10397">
    <property type="entry name" value="ADSL_C"/>
    <property type="match status" value="1"/>
</dbReference>
<dbReference type="CDD" id="cd01597">
    <property type="entry name" value="pCLME"/>
    <property type="match status" value="1"/>
</dbReference>
<organism evidence="6">
    <name type="scientific">Colletotrichum fructicola (strain Nara gc5)</name>
    <name type="common">Anthracnose fungus</name>
    <name type="synonym">Colletotrichum gloeosporioides (strain Nara gc5)</name>
    <dbReference type="NCBI Taxonomy" id="1213859"/>
    <lineage>
        <taxon>Eukaryota</taxon>
        <taxon>Fungi</taxon>
        <taxon>Dikarya</taxon>
        <taxon>Ascomycota</taxon>
        <taxon>Pezizomycotina</taxon>
        <taxon>Sordariomycetes</taxon>
        <taxon>Hypocreomycetidae</taxon>
        <taxon>Glomerellales</taxon>
        <taxon>Glomerellaceae</taxon>
        <taxon>Colletotrichum</taxon>
        <taxon>Colletotrichum gloeosporioides species complex</taxon>
    </lineage>
</organism>
<proteinExistence type="inferred from homology"/>
<dbReference type="AlphaFoldDB" id="L2GJQ6"/>
<accession>L2GJQ6</accession>
<keyword evidence="2" id="KW-0539">Nucleus</keyword>
<dbReference type="PANTHER" id="PTHR43172">
    <property type="entry name" value="ADENYLOSUCCINATE LYASE"/>
    <property type="match status" value="1"/>
</dbReference>
<dbReference type="GO" id="GO:0016853">
    <property type="term" value="F:isomerase activity"/>
    <property type="evidence" value="ECO:0007669"/>
    <property type="project" value="UniProtKB-KW"/>
</dbReference>
<dbReference type="SUPFAM" id="SSF57701">
    <property type="entry name" value="Zn2/Cys6 DNA-binding domain"/>
    <property type="match status" value="1"/>
</dbReference>